<keyword evidence="3" id="KW-1185">Reference proteome</keyword>
<protein>
    <submittedName>
        <fullName evidence="2">Uncharacterized protein</fullName>
    </submittedName>
</protein>
<evidence type="ECO:0000256" key="1">
    <source>
        <dbReference type="SAM" id="MobiDB-lite"/>
    </source>
</evidence>
<dbReference type="Proteomes" id="UP000293671">
    <property type="component" value="Unassembled WGS sequence"/>
</dbReference>
<dbReference type="EMBL" id="SHKP01000006">
    <property type="protein sequence ID" value="RZT97692.1"/>
    <property type="molecule type" value="Genomic_DNA"/>
</dbReference>
<comment type="caution">
    <text evidence="2">The sequence shown here is derived from an EMBL/GenBank/DDBJ whole genome shotgun (WGS) entry which is preliminary data.</text>
</comment>
<name>A0A4Q7VN11_9BURK</name>
<sequence length="76" mass="7869">MRGVTLLATTRAPRGASGRNSGLKRVGIGTGWIRGGWQGEADAQKLNVEGSAKPCKRAATVSNSTVFCQASGPLRV</sequence>
<organism evidence="2 3">
    <name type="scientific">Rivibacter subsaxonicus</name>
    <dbReference type="NCBI Taxonomy" id="457575"/>
    <lineage>
        <taxon>Bacteria</taxon>
        <taxon>Pseudomonadati</taxon>
        <taxon>Pseudomonadota</taxon>
        <taxon>Betaproteobacteria</taxon>
        <taxon>Burkholderiales</taxon>
        <taxon>Rivibacter</taxon>
    </lineage>
</organism>
<accession>A0A4Q7VN11</accession>
<evidence type="ECO:0000313" key="2">
    <source>
        <dbReference type="EMBL" id="RZT97692.1"/>
    </source>
</evidence>
<dbReference type="AlphaFoldDB" id="A0A4Q7VN11"/>
<reference evidence="2 3" key="1">
    <citation type="submission" date="2019-02" db="EMBL/GenBank/DDBJ databases">
        <title>Genomic Encyclopedia of Type Strains, Phase IV (KMG-IV): sequencing the most valuable type-strain genomes for metagenomic binning, comparative biology and taxonomic classification.</title>
        <authorList>
            <person name="Goeker M."/>
        </authorList>
    </citation>
    <scope>NUCLEOTIDE SEQUENCE [LARGE SCALE GENOMIC DNA]</scope>
    <source>
        <strain evidence="2 3">DSM 19570</strain>
    </source>
</reference>
<gene>
    <name evidence="2" type="ORF">EV670_2085</name>
</gene>
<feature type="region of interest" description="Disordered" evidence="1">
    <location>
        <begin position="1"/>
        <end position="23"/>
    </location>
</feature>
<evidence type="ECO:0000313" key="3">
    <source>
        <dbReference type="Proteomes" id="UP000293671"/>
    </source>
</evidence>
<proteinExistence type="predicted"/>